<comment type="caution">
    <text evidence="2">The sequence shown here is derived from an EMBL/GenBank/DDBJ whole genome shotgun (WGS) entry which is preliminary data.</text>
</comment>
<dbReference type="Proteomes" id="UP001652445">
    <property type="component" value="Unassembled WGS sequence"/>
</dbReference>
<organism evidence="2 3">
    <name type="scientific">Paenibacillus baimaensis</name>
    <dbReference type="NCBI Taxonomy" id="2982185"/>
    <lineage>
        <taxon>Bacteria</taxon>
        <taxon>Bacillati</taxon>
        <taxon>Bacillota</taxon>
        <taxon>Bacilli</taxon>
        <taxon>Bacillales</taxon>
        <taxon>Paenibacillaceae</taxon>
        <taxon>Paenibacillus</taxon>
    </lineage>
</organism>
<reference evidence="2 3" key="1">
    <citation type="submission" date="2022-09" db="EMBL/GenBank/DDBJ databases">
        <authorList>
            <person name="Han X.L."/>
            <person name="Wang Q."/>
            <person name="Lu T."/>
        </authorList>
    </citation>
    <scope>NUCLEOTIDE SEQUENCE [LARGE SCALE GENOMIC DNA]</scope>
    <source>
        <strain evidence="2 3">WQ 127069</strain>
    </source>
</reference>
<keyword evidence="3" id="KW-1185">Reference proteome</keyword>
<dbReference type="RefSeq" id="WP_262683550.1">
    <property type="nucleotide sequence ID" value="NZ_JAOQIO010000020.1"/>
</dbReference>
<gene>
    <name evidence="2" type="ORF">OB236_08415</name>
</gene>
<feature type="transmembrane region" description="Helical" evidence="1">
    <location>
        <begin position="16"/>
        <end position="36"/>
    </location>
</feature>
<proteinExistence type="predicted"/>
<accession>A0ABT2UBZ3</accession>
<keyword evidence="1" id="KW-0472">Membrane</keyword>
<feature type="transmembrane region" description="Helical" evidence="1">
    <location>
        <begin position="43"/>
        <end position="64"/>
    </location>
</feature>
<evidence type="ECO:0000313" key="2">
    <source>
        <dbReference type="EMBL" id="MCU6792148.1"/>
    </source>
</evidence>
<keyword evidence="1" id="KW-1133">Transmembrane helix</keyword>
<keyword evidence="1" id="KW-0812">Transmembrane</keyword>
<name>A0ABT2UBZ3_9BACL</name>
<evidence type="ECO:0000313" key="3">
    <source>
        <dbReference type="Proteomes" id="UP001652445"/>
    </source>
</evidence>
<sequence length="230" mass="26483">MYMISAVLYFLTHHPIWSFLMILFFSFAMGILLLIWRNHVKWFFILPTVGFLAAIFNIFLTHYLNSLFLNAVGTEGTAIIVYAEETNSLYNDQYVWEYEVVLKTSDGQDVATSFTTMSASIYPLRNAILIPPKGEVFVARYVSGFERNILIMSDKSDYGKKWVINTDLKPVIKAEGQLATSPTNPKFISEYRLALQVFLEKHRDGPVSALMRRYEQKLEALEATERKLQP</sequence>
<protein>
    <submittedName>
        <fullName evidence="2">Uncharacterized protein</fullName>
    </submittedName>
</protein>
<evidence type="ECO:0000256" key="1">
    <source>
        <dbReference type="SAM" id="Phobius"/>
    </source>
</evidence>
<dbReference type="EMBL" id="JAOQIO010000020">
    <property type="protein sequence ID" value="MCU6792148.1"/>
    <property type="molecule type" value="Genomic_DNA"/>
</dbReference>